<evidence type="ECO:0000256" key="1">
    <source>
        <dbReference type="ARBA" id="ARBA00022617"/>
    </source>
</evidence>
<evidence type="ECO:0000256" key="2">
    <source>
        <dbReference type="ARBA" id="ARBA00022723"/>
    </source>
</evidence>
<dbReference type="RefSeq" id="WP_354695383.1">
    <property type="nucleotide sequence ID" value="NZ_JAZHOG010000006.1"/>
</dbReference>
<dbReference type="PROSITE" id="PS51257">
    <property type="entry name" value="PROKAR_LIPOPROTEIN"/>
    <property type="match status" value="1"/>
</dbReference>
<protein>
    <recommendedName>
        <fullName evidence="5">Cytochrome c domain-containing protein</fullName>
    </recommendedName>
</protein>
<evidence type="ECO:0000313" key="6">
    <source>
        <dbReference type="EMBL" id="MEJ8568060.1"/>
    </source>
</evidence>
<dbReference type="GO" id="GO:0046872">
    <property type="term" value="F:metal ion binding"/>
    <property type="evidence" value="ECO:0007669"/>
    <property type="project" value="UniProtKB-KW"/>
</dbReference>
<evidence type="ECO:0000259" key="5">
    <source>
        <dbReference type="PROSITE" id="PS51007"/>
    </source>
</evidence>
<dbReference type="GO" id="GO:0020037">
    <property type="term" value="F:heme binding"/>
    <property type="evidence" value="ECO:0007669"/>
    <property type="project" value="InterPro"/>
</dbReference>
<proteinExistence type="predicted"/>
<dbReference type="Gene3D" id="1.10.760.10">
    <property type="entry name" value="Cytochrome c-like domain"/>
    <property type="match status" value="1"/>
</dbReference>
<keyword evidence="1 4" id="KW-0349">Heme</keyword>
<reference evidence="6 7" key="1">
    <citation type="submission" date="2024-02" db="EMBL/GenBank/DDBJ databases">
        <title>A novel Wenzhouxiangellaceae bacterium, isolated from coastal sediments.</title>
        <authorList>
            <person name="Du Z.-J."/>
            <person name="Ye Y.-Q."/>
            <person name="Zhang X.-Y."/>
        </authorList>
    </citation>
    <scope>NUCLEOTIDE SEQUENCE [LARGE SCALE GENOMIC DNA]</scope>
    <source>
        <strain evidence="6 7">CH-27</strain>
    </source>
</reference>
<sequence length="156" mass="17685">MNTRRSGHIAALLLSLLLAGCEREAPVRGFVLPPGDADRGRQVFIDYNCYRCHSIPDVELPERDFEPPFVVELGGEVLRVKGYGELLTAVVYPDHIISPKYQNLLNRAGKDVQMTAMPYFGDSMTVTELTDLVEFLHGQYTRLQPTYYQPHYPGIR</sequence>
<keyword evidence="2 4" id="KW-0479">Metal-binding</keyword>
<dbReference type="InterPro" id="IPR036909">
    <property type="entry name" value="Cyt_c-like_dom_sf"/>
</dbReference>
<dbReference type="InterPro" id="IPR009056">
    <property type="entry name" value="Cyt_c-like_dom"/>
</dbReference>
<keyword evidence="7" id="KW-1185">Reference proteome</keyword>
<keyword evidence="3 4" id="KW-0408">Iron</keyword>
<dbReference type="AlphaFoldDB" id="A0AAW9R984"/>
<gene>
    <name evidence="6" type="ORF">V3330_10520</name>
</gene>
<dbReference type="PROSITE" id="PS51007">
    <property type="entry name" value="CYTC"/>
    <property type="match status" value="1"/>
</dbReference>
<dbReference type="EMBL" id="JAZHOG010000006">
    <property type="protein sequence ID" value="MEJ8568060.1"/>
    <property type="molecule type" value="Genomic_DNA"/>
</dbReference>
<feature type="domain" description="Cytochrome c" evidence="5">
    <location>
        <begin position="35"/>
        <end position="140"/>
    </location>
</feature>
<accession>A0AAW9R984</accession>
<organism evidence="6 7">
    <name type="scientific">Elongatibacter sediminis</name>
    <dbReference type="NCBI Taxonomy" id="3119006"/>
    <lineage>
        <taxon>Bacteria</taxon>
        <taxon>Pseudomonadati</taxon>
        <taxon>Pseudomonadota</taxon>
        <taxon>Gammaproteobacteria</taxon>
        <taxon>Chromatiales</taxon>
        <taxon>Wenzhouxiangellaceae</taxon>
        <taxon>Elongatibacter</taxon>
    </lineage>
</organism>
<evidence type="ECO:0000313" key="7">
    <source>
        <dbReference type="Proteomes" id="UP001359886"/>
    </source>
</evidence>
<dbReference type="GO" id="GO:0009055">
    <property type="term" value="F:electron transfer activity"/>
    <property type="evidence" value="ECO:0007669"/>
    <property type="project" value="InterPro"/>
</dbReference>
<name>A0AAW9R984_9GAMM</name>
<dbReference type="Proteomes" id="UP001359886">
    <property type="component" value="Unassembled WGS sequence"/>
</dbReference>
<dbReference type="SUPFAM" id="SSF46626">
    <property type="entry name" value="Cytochrome c"/>
    <property type="match status" value="1"/>
</dbReference>
<evidence type="ECO:0000256" key="4">
    <source>
        <dbReference type="PROSITE-ProRule" id="PRU00433"/>
    </source>
</evidence>
<evidence type="ECO:0000256" key="3">
    <source>
        <dbReference type="ARBA" id="ARBA00023004"/>
    </source>
</evidence>
<comment type="caution">
    <text evidence="6">The sequence shown here is derived from an EMBL/GenBank/DDBJ whole genome shotgun (WGS) entry which is preliminary data.</text>
</comment>